<dbReference type="AlphaFoldDB" id="A0AAN7UEM9"/>
<dbReference type="EMBL" id="JAWHQM010000001">
    <property type="protein sequence ID" value="KAK5624764.1"/>
    <property type="molecule type" value="Genomic_DNA"/>
</dbReference>
<sequence length="63" mass="7113">MRERRTLTRIEERQDILASSKGSERHATTDVLPERGKIGVNAQCALDAAAVVHARRHDFVEDE</sequence>
<evidence type="ECO:0000313" key="3">
    <source>
        <dbReference type="Proteomes" id="UP001305414"/>
    </source>
</evidence>
<feature type="region of interest" description="Disordered" evidence="1">
    <location>
        <begin position="1"/>
        <end position="28"/>
    </location>
</feature>
<evidence type="ECO:0000256" key="1">
    <source>
        <dbReference type="SAM" id="MobiDB-lite"/>
    </source>
</evidence>
<protein>
    <submittedName>
        <fullName evidence="2">Uncharacterized protein</fullName>
    </submittedName>
</protein>
<accession>A0AAN7UEM9</accession>
<gene>
    <name evidence="2" type="ORF">RRF57_000480</name>
</gene>
<feature type="compositionally biased region" description="Basic and acidic residues" evidence="1">
    <location>
        <begin position="1"/>
        <end position="15"/>
    </location>
</feature>
<organism evidence="2 3">
    <name type="scientific">Xylaria bambusicola</name>
    <dbReference type="NCBI Taxonomy" id="326684"/>
    <lineage>
        <taxon>Eukaryota</taxon>
        <taxon>Fungi</taxon>
        <taxon>Dikarya</taxon>
        <taxon>Ascomycota</taxon>
        <taxon>Pezizomycotina</taxon>
        <taxon>Sordariomycetes</taxon>
        <taxon>Xylariomycetidae</taxon>
        <taxon>Xylariales</taxon>
        <taxon>Xylariaceae</taxon>
        <taxon>Xylaria</taxon>
    </lineage>
</organism>
<reference evidence="2 3" key="1">
    <citation type="submission" date="2023-10" db="EMBL/GenBank/DDBJ databases">
        <title>Draft genome sequence of Xylaria bambusicola isolate GMP-LS, the root and basal stem rot pathogen of sugarcane in Indonesia.</title>
        <authorList>
            <person name="Selvaraj P."/>
            <person name="Muralishankar V."/>
            <person name="Muruganantham S."/>
            <person name="Sp S."/>
            <person name="Haryani S."/>
            <person name="Lau K.J.X."/>
            <person name="Naqvi N.I."/>
        </authorList>
    </citation>
    <scope>NUCLEOTIDE SEQUENCE [LARGE SCALE GENOMIC DNA]</scope>
    <source>
        <strain evidence="2">GMP-LS</strain>
    </source>
</reference>
<evidence type="ECO:0000313" key="2">
    <source>
        <dbReference type="EMBL" id="KAK5624764.1"/>
    </source>
</evidence>
<keyword evidence="3" id="KW-1185">Reference proteome</keyword>
<dbReference type="Proteomes" id="UP001305414">
    <property type="component" value="Unassembled WGS sequence"/>
</dbReference>
<name>A0AAN7UEM9_9PEZI</name>
<comment type="caution">
    <text evidence="2">The sequence shown here is derived from an EMBL/GenBank/DDBJ whole genome shotgun (WGS) entry which is preliminary data.</text>
</comment>
<proteinExistence type="predicted"/>